<evidence type="ECO:0000313" key="1">
    <source>
        <dbReference type="EMBL" id="KAF6818566.1"/>
    </source>
</evidence>
<name>A0A8H6N3X2_9PEZI</name>
<dbReference type="AlphaFoldDB" id="A0A8H6N3X2"/>
<protein>
    <submittedName>
        <fullName evidence="1">Uncharacterized protein</fullName>
    </submittedName>
</protein>
<keyword evidence="2" id="KW-1185">Reference proteome</keyword>
<evidence type="ECO:0000313" key="2">
    <source>
        <dbReference type="Proteomes" id="UP000639643"/>
    </source>
</evidence>
<accession>A0A8H6N3X2</accession>
<gene>
    <name evidence="1" type="ORF">CMUS01_11899</name>
</gene>
<reference evidence="1" key="1">
    <citation type="journal article" date="2020" name="Phytopathology">
        <title>Genome Sequence Resources of Colletotrichum truncatum, C. plurivorum, C. musicola, and C. sojae: Four Species Pathogenic to Soybean (Glycine max).</title>
        <authorList>
            <person name="Rogerio F."/>
            <person name="Boufleur T.R."/>
            <person name="Ciampi-Guillardi M."/>
            <person name="Sukno S.A."/>
            <person name="Thon M.R."/>
            <person name="Massola Junior N.S."/>
            <person name="Baroncelli R."/>
        </authorList>
    </citation>
    <scope>NUCLEOTIDE SEQUENCE</scope>
    <source>
        <strain evidence="1">LFN0074</strain>
    </source>
</reference>
<sequence>MIFAIILGFAARLDTTFLKRKRTPPPPGNVPHLQTGMGEGRHLFWLAPSAATDTQRHRDHRALPRWMAALRVPLTPSSCIPPASQPPPAKAVNSSAARLVIPTRSSPAVGCRASRIMGRHLDDVAKQLCKESKSEIMDFDQSGIAKEDALLSAARPLAAPRFLSGSLPRPQPLNDAAWPLKLGIFHLVSHLFLSAPLNPKLPLSPWSHTISCLVPPPVRRFPAGLILNFPDMSPRANAIVTFESTKRLIRSCGDTGYQRNAHRRAS</sequence>
<dbReference type="Proteomes" id="UP000639643">
    <property type="component" value="Unassembled WGS sequence"/>
</dbReference>
<proteinExistence type="predicted"/>
<organism evidence="1 2">
    <name type="scientific">Colletotrichum musicola</name>
    <dbReference type="NCBI Taxonomy" id="2175873"/>
    <lineage>
        <taxon>Eukaryota</taxon>
        <taxon>Fungi</taxon>
        <taxon>Dikarya</taxon>
        <taxon>Ascomycota</taxon>
        <taxon>Pezizomycotina</taxon>
        <taxon>Sordariomycetes</taxon>
        <taxon>Hypocreomycetidae</taxon>
        <taxon>Glomerellales</taxon>
        <taxon>Glomerellaceae</taxon>
        <taxon>Colletotrichum</taxon>
        <taxon>Colletotrichum orchidearum species complex</taxon>
    </lineage>
</organism>
<dbReference type="EMBL" id="WIGM01000631">
    <property type="protein sequence ID" value="KAF6818566.1"/>
    <property type="molecule type" value="Genomic_DNA"/>
</dbReference>
<comment type="caution">
    <text evidence="1">The sequence shown here is derived from an EMBL/GenBank/DDBJ whole genome shotgun (WGS) entry which is preliminary data.</text>
</comment>